<feature type="compositionally biased region" description="Polar residues" evidence="8">
    <location>
        <begin position="916"/>
        <end position="935"/>
    </location>
</feature>
<feature type="compositionally biased region" description="Polar residues" evidence="8">
    <location>
        <begin position="29"/>
        <end position="47"/>
    </location>
</feature>
<evidence type="ECO:0000313" key="11">
    <source>
        <dbReference type="Proteomes" id="UP000279259"/>
    </source>
</evidence>
<keyword evidence="3 6" id="KW-0547">Nucleotide-binding</keyword>
<feature type="compositionally biased region" description="Basic and acidic residues" evidence="8">
    <location>
        <begin position="1475"/>
        <end position="1507"/>
    </location>
</feature>
<feature type="region of interest" description="Disordered" evidence="8">
    <location>
        <begin position="1220"/>
        <end position="1246"/>
    </location>
</feature>
<protein>
    <recommendedName>
        <fullName evidence="9">Kinesin motor domain-containing protein</fullName>
    </recommendedName>
</protein>
<feature type="region of interest" description="Disordered" evidence="8">
    <location>
        <begin position="817"/>
        <end position="861"/>
    </location>
</feature>
<feature type="compositionally biased region" description="Low complexity" evidence="8">
    <location>
        <begin position="337"/>
        <end position="346"/>
    </location>
</feature>
<feature type="region of interest" description="Disordered" evidence="8">
    <location>
        <begin position="1"/>
        <end position="53"/>
    </location>
</feature>
<feature type="binding site" evidence="6">
    <location>
        <begin position="154"/>
        <end position="161"/>
    </location>
    <ligand>
        <name>ATP</name>
        <dbReference type="ChEBI" id="CHEBI:30616"/>
    </ligand>
</feature>
<dbReference type="InterPro" id="IPR027640">
    <property type="entry name" value="Kinesin-like_fam"/>
</dbReference>
<evidence type="ECO:0000256" key="8">
    <source>
        <dbReference type="SAM" id="MobiDB-lite"/>
    </source>
</evidence>
<dbReference type="InterPro" id="IPR001752">
    <property type="entry name" value="Kinesin_motor_dom"/>
</dbReference>
<dbReference type="Proteomes" id="UP000279259">
    <property type="component" value="Unassembled WGS sequence"/>
</dbReference>
<gene>
    <name evidence="10" type="ORF">EHS25_003362</name>
</gene>
<dbReference type="PROSITE" id="PS00411">
    <property type="entry name" value="KINESIN_MOTOR_1"/>
    <property type="match status" value="1"/>
</dbReference>
<feature type="compositionally biased region" description="Polar residues" evidence="8">
    <location>
        <begin position="303"/>
        <end position="327"/>
    </location>
</feature>
<accession>A0A427Y8K2</accession>
<name>A0A427Y8K2_9TREE</name>
<sequence>MYGSRRSSVISPPPLSPMSPSAIPRPQSAAGQTAHSRMTSDAVSVSEGSEPENRNVRVVLRIRPSNPDDASVPPRFRQVLLHPITPTDVRVDVDPAALAGQTPTAGGPSKRHPTFAFDHVLGEEASQEDLFDCTARDVVDDFLKGHNVTFLAYGQTSSGKSYSMGTTGDDIDYSGAEFTARTGLIPRTVQTLFERVEETRLASGPGSSWECRLSFLELYNEEIIDLLSGSGLQITIREEREGRIVWAGVREVKVKTLAEVMSLLQQGSERRKTGETSMNASSSRSHAIFSLTLVQKKRANAAGSLTPSTDRPNTPTRALKRPSSTIGMSALRAGAGTPTTTRTVPPSSFTGKSGISGIPHRTSIYGSSAPSPPANDDFIVVTSKFNMVDLAGSERLKRTAAQGERMKEGISINSGLLALGNVISTLADPIKARGHVPYRDSKLTRMLQDSIGGNALTTMIACVSPIEYNVTETLNTIKYASRARNIKNIAKINAVEAGWDDVEHLQATVLKLRKQLAALDGDGKEPASSGVAAMSEDGQRQTEKLIQRLAELQKEHTELYDRYLQKCSDNMRLTNELRSSKPGDADALAKFNETVEPVILEYEKVVAALNKQLDDLRMEIGMMNDLYEEQARQLQEARDMHAQSETYASELRSRVAKLNERNSSSEAHIHDLEAKLKAHTDKGDTHTEAMAELQKDISKLKETNSTLQQHTSDLEARLDKSEAHTVGLLAQIERHERDAEKREAAYRDLEEHINLLDTSKDNKLLLAELEQRDLKIVELEKQLEVSSDETGQERARLEEAVAGASVVHTQLRGQLSALQATPTSKSEPKSTPLRSAATVLRQVKLPESPPPTDEDTDADDPENEVAHLRRMLEELSARCSAAETRYTEAEGKIVDLTTQLSELQEMDDVVPFSPAPGSSSNGDETSENGSTSTLQTPKTHSPTTSPKSSRRGSMPLLNNGAAVKTRDFRGGRGYGEPQSLSQELSSASSSVFSSRASWNGPNSLLIGASPTRLSMPPMQKPLRSQQSLEAELKFVHRIVEERDEELRDRETYIRQLEDSLRHTHTIPSRKTSAQSLHTLTAHPSSASLPRPSDIPLPPSPTTPAIAIPLPEEPETPRKGLLDPSSASLLSPISTKRFDALRDSVGQLERGDVNVLEAHGKVDDLMREMAAKEASQRHVIEQQFVQIADLQRANLKLREELADGSPGLERALEELEELRQQRSDLNRKASRSSIMVEPVREDPPSPAPSINSALNKLREEHAEELQAVINGHAESTGSLREQHAAALNELRATLETTKTDLTSQLARQRQDREAAIAELHSAHQAAIEALHEENEALAVELESALSSSEEQRRQLKMKADQAMFELSRVRDEHQIARSADLKQLTELNRSRAMLEKTISELEGARADLAKRNSELENRWSKRTTVPPPQGPPPNLPLPPLPAGVATSRTLEEERTRKQSGGSSQGHGYRASESIAESERAADSIRAADTDGQREQQLEAARKEMESKLQETITKTEALTKELTDSRKTNSKLRAHLEDARQENKRTVETCRSHMEELDERRNVMAELDRSRRNERDSLVAANAQVASLRAQLERAVDAKVNKKMNNKLKS</sequence>
<comment type="caution">
    <text evidence="10">The sequence shown here is derived from an EMBL/GenBank/DDBJ whole genome shotgun (WGS) entry which is preliminary data.</text>
</comment>
<dbReference type="GO" id="GO:0005737">
    <property type="term" value="C:cytoplasm"/>
    <property type="evidence" value="ECO:0007669"/>
    <property type="project" value="UniProtKB-SubCell"/>
</dbReference>
<dbReference type="GO" id="GO:0005875">
    <property type="term" value="C:microtubule associated complex"/>
    <property type="evidence" value="ECO:0007669"/>
    <property type="project" value="TreeGrafter"/>
</dbReference>
<feature type="coiled-coil region" evidence="7">
    <location>
        <begin position="599"/>
        <end position="789"/>
    </location>
</feature>
<evidence type="ECO:0000256" key="3">
    <source>
        <dbReference type="ARBA" id="ARBA00022741"/>
    </source>
</evidence>
<dbReference type="InterPro" id="IPR027417">
    <property type="entry name" value="P-loop_NTPase"/>
</dbReference>
<dbReference type="SMART" id="SM00129">
    <property type="entry name" value="KISc"/>
    <property type="match status" value="1"/>
</dbReference>
<dbReference type="GO" id="GO:0005524">
    <property type="term" value="F:ATP binding"/>
    <property type="evidence" value="ECO:0007669"/>
    <property type="project" value="UniProtKB-UniRule"/>
</dbReference>
<dbReference type="InterPro" id="IPR036961">
    <property type="entry name" value="Kinesin_motor_dom_sf"/>
</dbReference>
<comment type="subcellular location">
    <subcellularLocation>
        <location evidence="1">Cytoplasm</location>
    </subcellularLocation>
</comment>
<evidence type="ECO:0000256" key="5">
    <source>
        <dbReference type="ARBA" id="ARBA00023054"/>
    </source>
</evidence>
<reference evidence="10 11" key="1">
    <citation type="submission" date="2018-11" db="EMBL/GenBank/DDBJ databases">
        <title>Genome sequence of Saitozyma podzolica DSM 27192.</title>
        <authorList>
            <person name="Aliyu H."/>
            <person name="Gorte O."/>
            <person name="Ochsenreither K."/>
        </authorList>
    </citation>
    <scope>NUCLEOTIDE SEQUENCE [LARGE SCALE GENOMIC DNA]</scope>
    <source>
        <strain evidence="10 11">DSM 27192</strain>
    </source>
</reference>
<feature type="compositionally biased region" description="Pro residues" evidence="8">
    <location>
        <begin position="1092"/>
        <end position="1101"/>
    </location>
</feature>
<dbReference type="GO" id="GO:0003777">
    <property type="term" value="F:microtubule motor activity"/>
    <property type="evidence" value="ECO:0007669"/>
    <property type="project" value="InterPro"/>
</dbReference>
<evidence type="ECO:0000256" key="6">
    <source>
        <dbReference type="PROSITE-ProRule" id="PRU00283"/>
    </source>
</evidence>
<dbReference type="SUPFAM" id="SSF52540">
    <property type="entry name" value="P-loop containing nucleoside triphosphate hydrolases"/>
    <property type="match status" value="1"/>
</dbReference>
<dbReference type="Pfam" id="PF00225">
    <property type="entry name" value="Kinesin"/>
    <property type="match status" value="2"/>
</dbReference>
<evidence type="ECO:0000259" key="9">
    <source>
        <dbReference type="PROSITE" id="PS50067"/>
    </source>
</evidence>
<proteinExistence type="inferred from homology"/>
<feature type="coiled-coil region" evidence="7">
    <location>
        <begin position="1279"/>
        <end position="1357"/>
    </location>
</feature>
<evidence type="ECO:0000256" key="4">
    <source>
        <dbReference type="ARBA" id="ARBA00022840"/>
    </source>
</evidence>
<feature type="region of interest" description="Disordered" evidence="8">
    <location>
        <begin position="1082"/>
        <end position="1102"/>
    </location>
</feature>
<organism evidence="10 11">
    <name type="scientific">Saitozyma podzolica</name>
    <dbReference type="NCBI Taxonomy" id="1890683"/>
    <lineage>
        <taxon>Eukaryota</taxon>
        <taxon>Fungi</taxon>
        <taxon>Dikarya</taxon>
        <taxon>Basidiomycota</taxon>
        <taxon>Agaricomycotina</taxon>
        <taxon>Tremellomycetes</taxon>
        <taxon>Tremellales</taxon>
        <taxon>Trimorphomycetaceae</taxon>
        <taxon>Saitozyma</taxon>
    </lineage>
</organism>
<dbReference type="GO" id="GO:0007052">
    <property type="term" value="P:mitotic spindle organization"/>
    <property type="evidence" value="ECO:0007669"/>
    <property type="project" value="TreeGrafter"/>
</dbReference>
<dbReference type="PROSITE" id="PS50067">
    <property type="entry name" value="KINESIN_MOTOR_2"/>
    <property type="match status" value="1"/>
</dbReference>
<dbReference type="PANTHER" id="PTHR47969">
    <property type="entry name" value="CHROMOSOME-ASSOCIATED KINESIN KIF4A-RELATED"/>
    <property type="match status" value="1"/>
</dbReference>
<dbReference type="STRING" id="1890683.A0A427Y8K2"/>
<feature type="compositionally biased region" description="Low complexity" evidence="8">
    <location>
        <begin position="936"/>
        <end position="947"/>
    </location>
</feature>
<feature type="domain" description="Kinesin motor" evidence="9">
    <location>
        <begin position="55"/>
        <end position="486"/>
    </location>
</feature>
<evidence type="ECO:0000256" key="1">
    <source>
        <dbReference type="ARBA" id="ARBA00004496"/>
    </source>
</evidence>
<feature type="compositionally biased region" description="Low complexity" evidence="8">
    <location>
        <begin position="1"/>
        <end position="10"/>
    </location>
</feature>
<evidence type="ECO:0000313" key="10">
    <source>
        <dbReference type="EMBL" id="RSH87452.1"/>
    </source>
</evidence>
<dbReference type="GO" id="GO:0051231">
    <property type="term" value="P:spindle elongation"/>
    <property type="evidence" value="ECO:0007669"/>
    <property type="project" value="TreeGrafter"/>
</dbReference>
<dbReference type="Gene3D" id="3.40.850.10">
    <property type="entry name" value="Kinesin motor domain"/>
    <property type="match status" value="1"/>
</dbReference>
<dbReference type="OrthoDB" id="3176171at2759"/>
<dbReference type="PRINTS" id="PR00380">
    <property type="entry name" value="KINESINHEAVY"/>
</dbReference>
<feature type="coiled-coil region" evidence="7">
    <location>
        <begin position="865"/>
        <end position="906"/>
    </location>
</feature>
<feature type="region of interest" description="Disordered" evidence="8">
    <location>
        <begin position="300"/>
        <end position="356"/>
    </location>
</feature>
<dbReference type="GO" id="GO:0007018">
    <property type="term" value="P:microtubule-based movement"/>
    <property type="evidence" value="ECO:0007669"/>
    <property type="project" value="InterPro"/>
</dbReference>
<keyword evidence="4 6" id="KW-0067">ATP-binding</keyword>
<evidence type="ECO:0000256" key="7">
    <source>
        <dbReference type="SAM" id="Coils"/>
    </source>
</evidence>
<keyword evidence="2" id="KW-0963">Cytoplasm</keyword>
<feature type="compositionally biased region" description="Pro residues" evidence="8">
    <location>
        <begin position="1424"/>
        <end position="1440"/>
    </location>
</feature>
<feature type="compositionally biased region" description="Acidic residues" evidence="8">
    <location>
        <begin position="852"/>
        <end position="861"/>
    </location>
</feature>
<dbReference type="PANTHER" id="PTHR47969:SF15">
    <property type="entry name" value="CHROMOSOME-ASSOCIATED KINESIN KIF4A-RELATED"/>
    <property type="match status" value="1"/>
</dbReference>
<feature type="region of interest" description="Disordered" evidence="8">
    <location>
        <begin position="909"/>
        <end position="982"/>
    </location>
</feature>
<feature type="coiled-coil region" evidence="7">
    <location>
        <begin position="502"/>
        <end position="562"/>
    </location>
</feature>
<feature type="region of interest" description="Disordered" evidence="8">
    <location>
        <begin position="1411"/>
        <end position="1510"/>
    </location>
</feature>
<dbReference type="Gene3D" id="1.10.287.1490">
    <property type="match status" value="1"/>
</dbReference>
<keyword evidence="6" id="KW-0505">Motor protein</keyword>
<comment type="similarity">
    <text evidence="6">Belongs to the TRAFAC class myosin-kinesin ATPase superfamily. Kinesin family.</text>
</comment>
<keyword evidence="11" id="KW-1185">Reference proteome</keyword>
<dbReference type="InterPro" id="IPR019821">
    <property type="entry name" value="Kinesin_motor_CS"/>
</dbReference>
<dbReference type="GO" id="GO:0008017">
    <property type="term" value="F:microtubule binding"/>
    <property type="evidence" value="ECO:0007669"/>
    <property type="project" value="InterPro"/>
</dbReference>
<dbReference type="EMBL" id="RSCD01000017">
    <property type="protein sequence ID" value="RSH87452.1"/>
    <property type="molecule type" value="Genomic_DNA"/>
</dbReference>
<evidence type="ECO:0000256" key="2">
    <source>
        <dbReference type="ARBA" id="ARBA00022490"/>
    </source>
</evidence>
<keyword evidence="5 7" id="KW-0175">Coiled coil</keyword>